<keyword evidence="3" id="KW-1185">Reference proteome</keyword>
<comment type="caution">
    <text evidence="2">The sequence shown here is derived from an EMBL/GenBank/DDBJ whole genome shotgun (WGS) entry which is preliminary data.</text>
</comment>
<dbReference type="GO" id="GO:0000030">
    <property type="term" value="F:mannosyltransferase activity"/>
    <property type="evidence" value="ECO:0007669"/>
    <property type="project" value="TreeGrafter"/>
</dbReference>
<evidence type="ECO:0008006" key="4">
    <source>
        <dbReference type="Google" id="ProtNLM"/>
    </source>
</evidence>
<evidence type="ECO:0000313" key="3">
    <source>
        <dbReference type="Proteomes" id="UP000215902"/>
    </source>
</evidence>
<keyword evidence="1" id="KW-0808">Transferase</keyword>
<dbReference type="InterPro" id="IPR051706">
    <property type="entry name" value="Glycosyltransferase_domain"/>
</dbReference>
<dbReference type="PANTHER" id="PTHR32385:SF15">
    <property type="entry name" value="INOSITOL PHOSPHOCERAMIDE MANNOSYLTRANSFERASE 1"/>
    <property type="match status" value="1"/>
</dbReference>
<accession>A0A267FJZ9</accession>
<gene>
    <name evidence="2" type="ORF">BOX15_Mlig014529g2</name>
</gene>
<proteinExistence type="predicted"/>
<reference evidence="2 3" key="1">
    <citation type="submission" date="2017-06" db="EMBL/GenBank/DDBJ databases">
        <title>A platform for efficient transgenesis in Macrostomum lignano, a flatworm model organism for stem cell research.</title>
        <authorList>
            <person name="Berezikov E."/>
        </authorList>
    </citation>
    <scope>NUCLEOTIDE SEQUENCE [LARGE SCALE GENOMIC DNA]</scope>
    <source>
        <strain evidence="2">DV1</strain>
        <tissue evidence="2">Whole organism</tissue>
    </source>
</reference>
<dbReference type="GO" id="GO:0051999">
    <property type="term" value="P:mannosyl-inositol phosphorylceramide biosynthetic process"/>
    <property type="evidence" value="ECO:0007669"/>
    <property type="project" value="TreeGrafter"/>
</dbReference>
<sequence>AKSTYKTPHLVQVSATNKPDRSIFTCITSTGMHSSTVSVVMKNRWNCLLLVCVSLTLLCYKYINSAAYATAEDNQLTHSYPTSSYGVQQGAANHRQENPPAAFDIPQILHQTFASEMVYENYRPMISSCLKLNPHWTYYLWRDSDARALISKVYPQYLKTYLSSKYNLQRSDAIRYVILHRFGGIYLDMDVECVKPFGPSLTRQAAFIDQERLELTRIIHGANFSAMNSLMGSVPGHPFFSSMMHKVLAKRLPGRALVSTGPIVLTQVYKNYRDSRSARSWPVTLLPPSVASPMMDWQTNWTSVCHGAKPPGSKNPLRWLDRGCRMLKLKNWSMDDSDNSTVAEHRFLHLGYDYMRKRRKPLFNVTETFKPRVRYYS</sequence>
<organism evidence="2 3">
    <name type="scientific">Macrostomum lignano</name>
    <dbReference type="NCBI Taxonomy" id="282301"/>
    <lineage>
        <taxon>Eukaryota</taxon>
        <taxon>Metazoa</taxon>
        <taxon>Spiralia</taxon>
        <taxon>Lophotrochozoa</taxon>
        <taxon>Platyhelminthes</taxon>
        <taxon>Rhabditophora</taxon>
        <taxon>Macrostomorpha</taxon>
        <taxon>Macrostomida</taxon>
        <taxon>Macrostomidae</taxon>
        <taxon>Macrostomum</taxon>
    </lineage>
</organism>
<feature type="non-terminal residue" evidence="2">
    <location>
        <position position="1"/>
    </location>
</feature>
<dbReference type="Gene3D" id="3.90.550.20">
    <property type="match status" value="1"/>
</dbReference>
<evidence type="ECO:0000313" key="2">
    <source>
        <dbReference type="EMBL" id="PAA74098.1"/>
    </source>
</evidence>
<evidence type="ECO:0000256" key="1">
    <source>
        <dbReference type="ARBA" id="ARBA00022679"/>
    </source>
</evidence>
<dbReference type="InterPro" id="IPR029044">
    <property type="entry name" value="Nucleotide-diphossugar_trans"/>
</dbReference>
<dbReference type="Pfam" id="PF04488">
    <property type="entry name" value="Gly_transf_sug"/>
    <property type="match status" value="1"/>
</dbReference>
<dbReference type="GO" id="GO:0016020">
    <property type="term" value="C:membrane"/>
    <property type="evidence" value="ECO:0007669"/>
    <property type="project" value="GOC"/>
</dbReference>
<dbReference type="AlphaFoldDB" id="A0A267FJZ9"/>
<dbReference type="PANTHER" id="PTHR32385">
    <property type="entry name" value="MANNOSYL PHOSPHORYLINOSITOL CERAMIDE SYNTHASE"/>
    <property type="match status" value="1"/>
</dbReference>
<dbReference type="Proteomes" id="UP000215902">
    <property type="component" value="Unassembled WGS sequence"/>
</dbReference>
<dbReference type="EMBL" id="NIVC01000977">
    <property type="protein sequence ID" value="PAA74098.1"/>
    <property type="molecule type" value="Genomic_DNA"/>
</dbReference>
<dbReference type="OrthoDB" id="409543at2759"/>
<name>A0A267FJZ9_9PLAT</name>
<protein>
    <recommendedName>
        <fullName evidence="4">Alpha-1,4-N-acetylglucosaminyltransferase</fullName>
    </recommendedName>
</protein>
<dbReference type="InterPro" id="IPR007577">
    <property type="entry name" value="GlycoTrfase_DXD_sugar-bd_CS"/>
</dbReference>
<dbReference type="SUPFAM" id="SSF53448">
    <property type="entry name" value="Nucleotide-diphospho-sugar transferases"/>
    <property type="match status" value="1"/>
</dbReference>